<dbReference type="KEGG" id="dvn:HQ394_03405"/>
<dbReference type="SMART" id="SM00830">
    <property type="entry name" value="CM_2"/>
    <property type="match status" value="1"/>
</dbReference>
<proteinExistence type="predicted"/>
<name>A0A7H1MYQ2_9PROT</name>
<dbReference type="Gene3D" id="1.20.59.10">
    <property type="entry name" value="Chorismate mutase"/>
    <property type="match status" value="1"/>
</dbReference>
<dbReference type="InterPro" id="IPR002701">
    <property type="entry name" value="CM_II_prokaryot"/>
</dbReference>
<feature type="region of interest" description="Disordered" evidence="2">
    <location>
        <begin position="288"/>
        <end position="309"/>
    </location>
</feature>
<reference evidence="4 5" key="1">
    <citation type="submission" date="2020-05" db="EMBL/GenBank/DDBJ databases">
        <title>Complete closed genome sequence of Defluviicoccus vanus.</title>
        <authorList>
            <person name="Bessarab I."/>
            <person name="Arumugam K."/>
            <person name="Maszenan A.M."/>
            <person name="Seviour R.J."/>
            <person name="Williams R.B."/>
        </authorList>
    </citation>
    <scope>NUCLEOTIDE SEQUENCE [LARGE SCALE GENOMIC DNA]</scope>
    <source>
        <strain evidence="4 5">Ben 114</strain>
    </source>
</reference>
<dbReference type="EMBL" id="CP053923">
    <property type="protein sequence ID" value="QNT68588.1"/>
    <property type="molecule type" value="Genomic_DNA"/>
</dbReference>
<dbReference type="RefSeq" id="WP_190262027.1">
    <property type="nucleotide sequence ID" value="NZ_CP053923.1"/>
</dbReference>
<sequence length="309" mass="33996">MTGESALETVRKDIDAIDTAIHDLIIRRTQLVEQVRRIKEEWAVKIQPSREAEIIYRLLARHNGPFPKRELVAIWRLLITATLSFEGPFSVAVYVAGDDAAYWDLARDHFGQFTPIARHGTVRGVIEAVRRQEASVGVLPLPTQDDADPWWRHLLSSHADAPRIIARLPFAGPANGRGGALEALVICPVIVVPTGRDRVLIAAETYADLTLPQFAAALRRADLTPSFTASWQETEPPHPRLFVAELDGFVSAGDERLQQVQDRLGKSLNRLLWLGGYATPLGSEELGAGWSAPTVAMPRPPRSEGASSS</sequence>
<evidence type="ECO:0000256" key="1">
    <source>
        <dbReference type="ARBA" id="ARBA00012404"/>
    </source>
</evidence>
<organism evidence="4 5">
    <name type="scientific">Defluviicoccus vanus</name>
    <dbReference type="NCBI Taxonomy" id="111831"/>
    <lineage>
        <taxon>Bacteria</taxon>
        <taxon>Pseudomonadati</taxon>
        <taxon>Pseudomonadota</taxon>
        <taxon>Alphaproteobacteria</taxon>
        <taxon>Rhodospirillales</taxon>
        <taxon>Rhodospirillaceae</taxon>
        <taxon>Defluviicoccus</taxon>
    </lineage>
</organism>
<evidence type="ECO:0000313" key="4">
    <source>
        <dbReference type="EMBL" id="QNT68588.1"/>
    </source>
</evidence>
<dbReference type="EC" id="5.4.99.5" evidence="1"/>
<accession>A0A7H1MYQ2</accession>
<evidence type="ECO:0000313" key="5">
    <source>
        <dbReference type="Proteomes" id="UP000516369"/>
    </source>
</evidence>
<evidence type="ECO:0000256" key="2">
    <source>
        <dbReference type="SAM" id="MobiDB-lite"/>
    </source>
</evidence>
<evidence type="ECO:0000259" key="3">
    <source>
        <dbReference type="PROSITE" id="PS51168"/>
    </source>
</evidence>
<dbReference type="SUPFAM" id="SSF48600">
    <property type="entry name" value="Chorismate mutase II"/>
    <property type="match status" value="1"/>
</dbReference>
<dbReference type="PROSITE" id="PS51168">
    <property type="entry name" value="CHORISMATE_MUT_2"/>
    <property type="match status" value="1"/>
</dbReference>
<keyword evidence="5" id="KW-1185">Reference proteome</keyword>
<protein>
    <recommendedName>
        <fullName evidence="1">chorismate mutase</fullName>
        <ecNumber evidence="1">5.4.99.5</ecNumber>
    </recommendedName>
</protein>
<dbReference type="AlphaFoldDB" id="A0A7H1MYQ2"/>
<dbReference type="Pfam" id="PF01817">
    <property type="entry name" value="CM_2"/>
    <property type="match status" value="1"/>
</dbReference>
<gene>
    <name evidence="4" type="ORF">HQ394_03405</name>
</gene>
<dbReference type="InterPro" id="IPR036263">
    <property type="entry name" value="Chorismate_II_sf"/>
</dbReference>
<dbReference type="Proteomes" id="UP000516369">
    <property type="component" value="Chromosome"/>
</dbReference>
<dbReference type="GO" id="GO:0004106">
    <property type="term" value="F:chorismate mutase activity"/>
    <property type="evidence" value="ECO:0007669"/>
    <property type="project" value="UniProtKB-EC"/>
</dbReference>
<dbReference type="InterPro" id="IPR036979">
    <property type="entry name" value="CM_dom_sf"/>
</dbReference>
<feature type="domain" description="Chorismate mutase" evidence="3">
    <location>
        <begin position="1"/>
        <end position="90"/>
    </location>
</feature>
<dbReference type="GO" id="GO:0046417">
    <property type="term" value="P:chorismate metabolic process"/>
    <property type="evidence" value="ECO:0007669"/>
    <property type="project" value="InterPro"/>
</dbReference>